<reference evidence="2" key="1">
    <citation type="submission" date="2016-05" db="EMBL/GenBank/DDBJ databases">
        <title>Viral Hybridization Blurs Taxonomic Lines in a Wastewater Treatment Plant.</title>
        <authorList>
            <person name="Pearson V.M.M."/>
            <person name="Caudle S.B."/>
            <person name="Rokyta D.R."/>
        </authorList>
    </citation>
    <scope>NUCLEOTIDE SEQUENCE</scope>
    <source>
        <strain evidence="2">Wastewater_Circular_Virus_FL6</strain>
    </source>
</reference>
<protein>
    <submittedName>
        <fullName evidence="2">Putative rep protein</fullName>
    </submittedName>
</protein>
<feature type="compositionally biased region" description="Basic and acidic residues" evidence="1">
    <location>
        <begin position="94"/>
        <end position="106"/>
    </location>
</feature>
<accession>A0A1D8MJV7</accession>
<sequence length="306" mass="33659">MDGLGGHQCGGHCLLCDQAGTSVADGALAWTRVFGSEANQEIEPSQGIPAFWMSHRDDEGNNPSIGRLCQEVGNYRRGTRWWLDGGVWRRTRIEPRQENGSRDDSRSSQIGQVGSRDNRSSCGSFALSQGDPIVSSIVGREERTQDGGDYITSMAETPLCSLSEPGQGSENLLDLERVLGSGQDNNHELHRRQEIVDDPALECEAERCAVRIQQRENPVVQPPESRNDYNGCPQCAGDAFGWWIGFQRQVRLAQQVGAVSYCGHGQYATTIRISSTPPGGMEDRCIGRADGSFWFWPPPNDMGRNS</sequence>
<evidence type="ECO:0000313" key="2">
    <source>
        <dbReference type="EMBL" id="AOV86224.1"/>
    </source>
</evidence>
<organism evidence="2">
    <name type="scientific">uncultured virus</name>
    <dbReference type="NCBI Taxonomy" id="340016"/>
    <lineage>
        <taxon>Viruses</taxon>
        <taxon>environmental samples</taxon>
    </lineage>
</organism>
<name>A0A1D8MJV7_9VIRU</name>
<evidence type="ECO:0000256" key="1">
    <source>
        <dbReference type="SAM" id="MobiDB-lite"/>
    </source>
</evidence>
<feature type="region of interest" description="Disordered" evidence="1">
    <location>
        <begin position="94"/>
        <end position="127"/>
    </location>
</feature>
<dbReference type="EMBL" id="KX259399">
    <property type="protein sequence ID" value="AOV86224.1"/>
    <property type="molecule type" value="Genomic_DNA"/>
</dbReference>
<proteinExistence type="predicted"/>